<gene>
    <name evidence="4" type="ORF">KIN20_009332</name>
</gene>
<sequence length="394" mass="44732">MLKHNKIGKEPVGQISVASVCDECQSWVHRFHEAAKDPKKLEELKMILRVLCHETSYVEECRMFVANLDEIIKKLDPYLNDTHKVCKAIHMCSNTRLDAFHRIGLLYARRALNEEEGVKDLVCDECQFAARELKVIVEDKDKQKEIRDFLSQNVCLHLGSYRGMCDELIDQFLPEVFQELDSLLADPRQACSDAGFCPKLALPRETTTAFVKTSIHPVYAFFKGAGTMQTPAGSVLMSCFECKILLKIFVTTLLADRNNIAASMKALICHHLIPSNYSAGCNDFLSLYLPTALYMTFKQLIPGEVCLKAKLCDSTSLSRIAQLKESETQSLSCVSCSSLQKLLQNCHGSTRSHRTAAFYYRRSKAIRLRSCRKFWKIVRSLREGCRTPSTYQMV</sequence>
<dbReference type="Gene3D" id="1.10.225.10">
    <property type="entry name" value="Saposin-like"/>
    <property type="match status" value="3"/>
</dbReference>
<keyword evidence="2" id="KW-0325">Glycoprotein</keyword>
<feature type="domain" description="Saposin B-type" evidence="3">
    <location>
        <begin position="17"/>
        <end position="96"/>
    </location>
</feature>
<evidence type="ECO:0000313" key="4">
    <source>
        <dbReference type="EMBL" id="KAJ1352849.1"/>
    </source>
</evidence>
<dbReference type="Proteomes" id="UP001196413">
    <property type="component" value="Unassembled WGS sequence"/>
</dbReference>
<accession>A0AAD5MSE1</accession>
<dbReference type="InterPro" id="IPR051428">
    <property type="entry name" value="Sphingo_Act-Surfact_Prot"/>
</dbReference>
<evidence type="ECO:0000256" key="1">
    <source>
        <dbReference type="ARBA" id="ARBA00023157"/>
    </source>
</evidence>
<evidence type="ECO:0000313" key="5">
    <source>
        <dbReference type="Proteomes" id="UP001196413"/>
    </source>
</evidence>
<dbReference type="PANTHER" id="PTHR11480:SF3">
    <property type="entry name" value="BCDNA.GH08312"/>
    <property type="match status" value="1"/>
</dbReference>
<keyword evidence="5" id="KW-1185">Reference proteome</keyword>
<comment type="caution">
    <text evidence="4">The sequence shown here is derived from an EMBL/GenBank/DDBJ whole genome shotgun (WGS) entry which is preliminary data.</text>
</comment>
<dbReference type="AlphaFoldDB" id="A0AAD5MSE1"/>
<dbReference type="InterPro" id="IPR008139">
    <property type="entry name" value="SaposinB_dom"/>
</dbReference>
<name>A0AAD5MSE1_PARTN</name>
<feature type="domain" description="Saposin B-type" evidence="3">
    <location>
        <begin position="119"/>
        <end position="201"/>
    </location>
</feature>
<proteinExistence type="predicted"/>
<keyword evidence="1" id="KW-1015">Disulfide bond</keyword>
<protein>
    <recommendedName>
        <fullName evidence="3">Saposin B-type domain-containing protein</fullName>
    </recommendedName>
</protein>
<evidence type="ECO:0000259" key="3">
    <source>
        <dbReference type="PROSITE" id="PS50015"/>
    </source>
</evidence>
<evidence type="ECO:0000256" key="2">
    <source>
        <dbReference type="ARBA" id="ARBA00023180"/>
    </source>
</evidence>
<dbReference type="PROSITE" id="PS50015">
    <property type="entry name" value="SAP_B"/>
    <property type="match status" value="3"/>
</dbReference>
<dbReference type="InterPro" id="IPR011001">
    <property type="entry name" value="Saposin-like"/>
</dbReference>
<reference evidence="4" key="1">
    <citation type="submission" date="2021-06" db="EMBL/GenBank/DDBJ databases">
        <title>Parelaphostrongylus tenuis whole genome reference sequence.</title>
        <authorList>
            <person name="Garwood T.J."/>
            <person name="Larsen P.A."/>
            <person name="Fountain-Jones N.M."/>
            <person name="Garbe J.R."/>
            <person name="Macchietto M.G."/>
            <person name="Kania S.A."/>
            <person name="Gerhold R.W."/>
            <person name="Richards J.E."/>
            <person name="Wolf T.M."/>
        </authorList>
    </citation>
    <scope>NUCLEOTIDE SEQUENCE</scope>
    <source>
        <strain evidence="4">MNPRO001-30</strain>
        <tissue evidence="4">Meninges</tissue>
    </source>
</reference>
<dbReference type="EMBL" id="JAHQIW010001551">
    <property type="protein sequence ID" value="KAJ1352849.1"/>
    <property type="molecule type" value="Genomic_DNA"/>
</dbReference>
<feature type="domain" description="Saposin B-type" evidence="3">
    <location>
        <begin position="235"/>
        <end position="316"/>
    </location>
</feature>
<dbReference type="PANTHER" id="PTHR11480">
    <property type="entry name" value="SAPOSIN-RELATED"/>
    <property type="match status" value="1"/>
</dbReference>
<dbReference type="SMART" id="SM00741">
    <property type="entry name" value="SapB"/>
    <property type="match status" value="3"/>
</dbReference>
<organism evidence="4 5">
    <name type="scientific">Parelaphostrongylus tenuis</name>
    <name type="common">Meningeal worm</name>
    <dbReference type="NCBI Taxonomy" id="148309"/>
    <lineage>
        <taxon>Eukaryota</taxon>
        <taxon>Metazoa</taxon>
        <taxon>Ecdysozoa</taxon>
        <taxon>Nematoda</taxon>
        <taxon>Chromadorea</taxon>
        <taxon>Rhabditida</taxon>
        <taxon>Rhabditina</taxon>
        <taxon>Rhabditomorpha</taxon>
        <taxon>Strongyloidea</taxon>
        <taxon>Metastrongylidae</taxon>
        <taxon>Parelaphostrongylus</taxon>
    </lineage>
</organism>
<dbReference type="SUPFAM" id="SSF47862">
    <property type="entry name" value="Saposin"/>
    <property type="match status" value="3"/>
</dbReference>
<dbReference type="InterPro" id="IPR008138">
    <property type="entry name" value="SapB_2"/>
</dbReference>
<dbReference type="Pfam" id="PF03489">
    <property type="entry name" value="SapB_2"/>
    <property type="match status" value="1"/>
</dbReference>